<dbReference type="CDD" id="cd07302">
    <property type="entry name" value="CHD"/>
    <property type="match status" value="1"/>
</dbReference>
<accession>A0A4Q9DQ82</accession>
<keyword evidence="4" id="KW-1185">Reference proteome</keyword>
<dbReference type="OrthoDB" id="9806704at2"/>
<dbReference type="AlphaFoldDB" id="A0A4Q9DQ82"/>
<comment type="similarity">
    <text evidence="1">Belongs to the adenylyl cyclase class-3 family.</text>
</comment>
<dbReference type="PROSITE" id="PS50125">
    <property type="entry name" value="GUANYLATE_CYCLASE_2"/>
    <property type="match status" value="1"/>
</dbReference>
<dbReference type="EMBL" id="SIRE01000012">
    <property type="protein sequence ID" value="TBL77406.1"/>
    <property type="molecule type" value="Genomic_DNA"/>
</dbReference>
<proteinExistence type="inferred from homology"/>
<dbReference type="InterPro" id="IPR001054">
    <property type="entry name" value="A/G_cyclase"/>
</dbReference>
<name>A0A4Q9DQ82_9BACL</name>
<feature type="domain" description="Guanylate cyclase" evidence="2">
    <location>
        <begin position="66"/>
        <end position="199"/>
    </location>
</feature>
<evidence type="ECO:0000256" key="1">
    <source>
        <dbReference type="ARBA" id="ARBA00005381"/>
    </source>
</evidence>
<organism evidence="3 4">
    <name type="scientific">Paenibacillus thalictri</name>
    <dbReference type="NCBI Taxonomy" id="2527873"/>
    <lineage>
        <taxon>Bacteria</taxon>
        <taxon>Bacillati</taxon>
        <taxon>Bacillota</taxon>
        <taxon>Bacilli</taxon>
        <taxon>Bacillales</taxon>
        <taxon>Paenibacillaceae</taxon>
        <taxon>Paenibacillus</taxon>
    </lineage>
</organism>
<gene>
    <name evidence="3" type="ORF">EYB31_18220</name>
</gene>
<dbReference type="PANTHER" id="PTHR43081">
    <property type="entry name" value="ADENYLATE CYCLASE, TERMINAL-DIFFERENTIATION SPECIFIC-RELATED"/>
    <property type="match status" value="1"/>
</dbReference>
<dbReference type="Gene3D" id="3.30.70.1230">
    <property type="entry name" value="Nucleotide cyclase"/>
    <property type="match status" value="1"/>
</dbReference>
<dbReference type="GO" id="GO:0035556">
    <property type="term" value="P:intracellular signal transduction"/>
    <property type="evidence" value="ECO:0007669"/>
    <property type="project" value="InterPro"/>
</dbReference>
<dbReference type="Pfam" id="PF00211">
    <property type="entry name" value="Guanylate_cyc"/>
    <property type="match status" value="1"/>
</dbReference>
<dbReference type="InterPro" id="IPR029787">
    <property type="entry name" value="Nucleotide_cyclase"/>
</dbReference>
<dbReference type="GO" id="GO:0004016">
    <property type="term" value="F:adenylate cyclase activity"/>
    <property type="evidence" value="ECO:0007669"/>
    <property type="project" value="UniProtKB-ARBA"/>
</dbReference>
<dbReference type="InterPro" id="IPR050697">
    <property type="entry name" value="Adenylyl/Guanylyl_Cyclase_3/4"/>
</dbReference>
<sequence length="245" mass="27415">MDDFKSVYCKGCWQQMKVPIFIRGPISFPFRLMGIRPSRMHPNLCTICESMFTKVKKNKQIEIQATVMFADLRGYTRLSEHADPANIARLLDKFYDECAPAIWKRDGIINKMIGDAVLSIFNFPLERHNHVHQAVMAGIEIQRKCRDMQSEFSAISGVDTPVKIGIGIHTGTASIGEFGTAYKDFTIIGSVVNKASRIQGAAQNGEILISDDAYSSIKGDYPHLEPRAYNLKGIDQPIIAYTVPL</sequence>
<dbReference type="GO" id="GO:0009190">
    <property type="term" value="P:cyclic nucleotide biosynthetic process"/>
    <property type="evidence" value="ECO:0007669"/>
    <property type="project" value="InterPro"/>
</dbReference>
<evidence type="ECO:0000313" key="4">
    <source>
        <dbReference type="Proteomes" id="UP000293142"/>
    </source>
</evidence>
<protein>
    <submittedName>
        <fullName evidence="3">Adenylate/guanylate cyclase domain-containing protein</fullName>
    </submittedName>
</protein>
<evidence type="ECO:0000259" key="2">
    <source>
        <dbReference type="PROSITE" id="PS50125"/>
    </source>
</evidence>
<dbReference type="SUPFAM" id="SSF55073">
    <property type="entry name" value="Nucleotide cyclase"/>
    <property type="match status" value="1"/>
</dbReference>
<dbReference type="PANTHER" id="PTHR43081:SF1">
    <property type="entry name" value="ADENYLATE CYCLASE, TERMINAL-DIFFERENTIATION SPECIFIC"/>
    <property type="match status" value="1"/>
</dbReference>
<dbReference type="SMART" id="SM00044">
    <property type="entry name" value="CYCc"/>
    <property type="match status" value="1"/>
</dbReference>
<comment type="caution">
    <text evidence="3">The sequence shown here is derived from an EMBL/GenBank/DDBJ whole genome shotgun (WGS) entry which is preliminary data.</text>
</comment>
<evidence type="ECO:0000313" key="3">
    <source>
        <dbReference type="EMBL" id="TBL77406.1"/>
    </source>
</evidence>
<reference evidence="3 4" key="1">
    <citation type="submission" date="2019-02" db="EMBL/GenBank/DDBJ databases">
        <title>Paenibacillus sp. nov., isolated from surface-sterilized tissue of Thalictrum simplex L.</title>
        <authorList>
            <person name="Tuo L."/>
        </authorList>
    </citation>
    <scope>NUCLEOTIDE SEQUENCE [LARGE SCALE GENOMIC DNA]</scope>
    <source>
        <strain evidence="3 4">N2SHLJ1</strain>
    </source>
</reference>
<dbReference type="Proteomes" id="UP000293142">
    <property type="component" value="Unassembled WGS sequence"/>
</dbReference>